<dbReference type="Proteomes" id="UP001596156">
    <property type="component" value="Unassembled WGS sequence"/>
</dbReference>
<accession>A0ABW0D0R9</accession>
<dbReference type="RefSeq" id="WP_309060290.1">
    <property type="nucleotide sequence ID" value="NZ_BAAASS010000012.1"/>
</dbReference>
<gene>
    <name evidence="1" type="ORF">ACFPN6_04765</name>
</gene>
<evidence type="ECO:0000313" key="1">
    <source>
        <dbReference type="EMBL" id="MFC5223925.1"/>
    </source>
</evidence>
<organism evidence="1 2">
    <name type="scientific">Streptomyces fimbriatus</name>
    <dbReference type="NCBI Taxonomy" id="68197"/>
    <lineage>
        <taxon>Bacteria</taxon>
        <taxon>Bacillati</taxon>
        <taxon>Actinomycetota</taxon>
        <taxon>Actinomycetes</taxon>
        <taxon>Kitasatosporales</taxon>
        <taxon>Streptomycetaceae</taxon>
        <taxon>Streptomyces</taxon>
    </lineage>
</organism>
<name>A0ABW0D0R9_STRFI</name>
<keyword evidence="2" id="KW-1185">Reference proteome</keyword>
<protein>
    <submittedName>
        <fullName evidence="1">CU044_5270 family protein</fullName>
    </submittedName>
</protein>
<dbReference type="InterPro" id="IPR047789">
    <property type="entry name" value="CU044_5270-like"/>
</dbReference>
<dbReference type="NCBIfam" id="NF038083">
    <property type="entry name" value="CU044_5270_fam"/>
    <property type="match status" value="1"/>
</dbReference>
<evidence type="ECO:0000313" key="2">
    <source>
        <dbReference type="Proteomes" id="UP001596156"/>
    </source>
</evidence>
<dbReference type="EMBL" id="JBHSKL010000004">
    <property type="protein sequence ID" value="MFC5223925.1"/>
    <property type="molecule type" value="Genomic_DNA"/>
</dbReference>
<reference evidence="2" key="1">
    <citation type="journal article" date="2019" name="Int. J. Syst. Evol. Microbiol.">
        <title>The Global Catalogue of Microorganisms (GCM) 10K type strain sequencing project: providing services to taxonomists for standard genome sequencing and annotation.</title>
        <authorList>
            <consortium name="The Broad Institute Genomics Platform"/>
            <consortium name="The Broad Institute Genome Sequencing Center for Infectious Disease"/>
            <person name="Wu L."/>
            <person name="Ma J."/>
        </authorList>
    </citation>
    <scope>NUCLEOTIDE SEQUENCE [LARGE SCALE GENOMIC DNA]</scope>
    <source>
        <strain evidence="2">CCM 8479</strain>
    </source>
</reference>
<sequence length="312" mass="34559">MNQLTEPPERDLPPARHRLLKEHLMTEIRREDRTAAPRRSTWLRPALAAAAVATAAAVTLVFLPSGDGGASNRPPSRATVALLEDIALAAEHGPDHGDIRDDQFVYVDSKVSFSQTGEGMRTRIQPLHRLETWHSVDGTREGLLREAGRGEWTRDPDARPGEPGYEVTTNYRHLSTLPTDPDEMYEWLRETAPEYSGQETDQAMFVLVGDLIRDAVVPPEQGAALYRAVARIPGVTIVEDVVDAAGREGVAITREDPDNPTRDEWIFDEETFEFLGERSVATEDHADVERGTVTGNTAVLRRAIVDEAGQRP</sequence>
<proteinExistence type="predicted"/>
<comment type="caution">
    <text evidence="1">The sequence shown here is derived from an EMBL/GenBank/DDBJ whole genome shotgun (WGS) entry which is preliminary data.</text>
</comment>